<name>A0ABT9DV01_9PROT</name>
<dbReference type="Pfam" id="PF02620">
    <property type="entry name" value="YceD"/>
    <property type="match status" value="1"/>
</dbReference>
<dbReference type="Proteomes" id="UP001243009">
    <property type="component" value="Unassembled WGS sequence"/>
</dbReference>
<sequence length="166" mass="17337">MPADSPEFSRPLALGRVGPEGRTEVLEASEAERAALARRFGILGIEALHATLRLSPEPDGAVRVEGRLEAAVTQECVVTLDPVAQQVAEAFALRLLPAGREPADGPDDLDEIPTEDDTADLGEVVAEQLALALDPYPRASGAELPPEAQAEAAGAFAALAALRRKG</sequence>
<gene>
    <name evidence="1" type="ORF">Q7A36_05145</name>
</gene>
<evidence type="ECO:0000313" key="1">
    <source>
        <dbReference type="EMBL" id="MDO9707724.1"/>
    </source>
</evidence>
<comment type="caution">
    <text evidence="1">The sequence shown here is derived from an EMBL/GenBank/DDBJ whole genome shotgun (WGS) entry which is preliminary data.</text>
</comment>
<reference evidence="1 2" key="1">
    <citation type="submission" date="2023-08" db="EMBL/GenBank/DDBJ databases">
        <title>The draft genome sequence of Paracraurococcus sp. LOR1-02.</title>
        <authorList>
            <person name="Kingkaew E."/>
            <person name="Tanasupawat S."/>
        </authorList>
    </citation>
    <scope>NUCLEOTIDE SEQUENCE [LARGE SCALE GENOMIC DNA]</scope>
    <source>
        <strain evidence="1 2">LOR1-02</strain>
    </source>
</reference>
<dbReference type="InterPro" id="IPR003772">
    <property type="entry name" value="YceD"/>
</dbReference>
<keyword evidence="2" id="KW-1185">Reference proteome</keyword>
<dbReference type="EMBL" id="JAUTWS010000004">
    <property type="protein sequence ID" value="MDO9707724.1"/>
    <property type="molecule type" value="Genomic_DNA"/>
</dbReference>
<evidence type="ECO:0000313" key="2">
    <source>
        <dbReference type="Proteomes" id="UP001243009"/>
    </source>
</evidence>
<accession>A0ABT9DV01</accession>
<proteinExistence type="predicted"/>
<dbReference type="RefSeq" id="WP_305102597.1">
    <property type="nucleotide sequence ID" value="NZ_JAUTWS010000004.1"/>
</dbReference>
<organism evidence="1 2">
    <name type="scientific">Paracraurococcus lichenis</name>
    <dbReference type="NCBI Taxonomy" id="3064888"/>
    <lineage>
        <taxon>Bacteria</taxon>
        <taxon>Pseudomonadati</taxon>
        <taxon>Pseudomonadota</taxon>
        <taxon>Alphaproteobacteria</taxon>
        <taxon>Acetobacterales</taxon>
        <taxon>Roseomonadaceae</taxon>
        <taxon>Paracraurococcus</taxon>
    </lineage>
</organism>
<protein>
    <submittedName>
        <fullName evidence="1">DUF177 domain-containing protein</fullName>
    </submittedName>
</protein>